<keyword evidence="7" id="KW-0833">Ubl conjugation pathway</keyword>
<keyword evidence="12" id="KW-1185">Reference proteome</keyword>
<dbReference type="InterPro" id="IPR031127">
    <property type="entry name" value="E3_UB_ligase_RBR"/>
</dbReference>
<dbReference type="PROSITE" id="PS51873">
    <property type="entry name" value="TRIAD"/>
    <property type="match status" value="1"/>
</dbReference>
<dbReference type="SUPFAM" id="SSF57850">
    <property type="entry name" value="RING/U-box"/>
    <property type="match status" value="1"/>
</dbReference>
<reference evidence="11 12" key="1">
    <citation type="submission" date="2017-10" db="EMBL/GenBank/DDBJ databases">
        <title>Comparative genomics in systemic dimorphic fungi from Ajellomycetaceae.</title>
        <authorList>
            <person name="Munoz J.F."/>
            <person name="Mcewen J.G."/>
            <person name="Clay O.K."/>
            <person name="Cuomo C.A."/>
        </authorList>
    </citation>
    <scope>NUCLEOTIDE SEQUENCE [LARGE SCALE GENOMIC DNA]</scope>
    <source>
        <strain evidence="11 12">UAMH7299</strain>
    </source>
</reference>
<sequence>MGCSHSTQVERETTEKSGVIKQLDVSQSDYSSASSASAPVSRLATPQTTLASTDTQMDPEPSTGQNTIDPATVQTETAQPAPVTEEPVVAPELDEPQTQEAREAQEETADPPENEPAAAPVEETPEKEKCQFCYDEESVNGKMLYPCNSCSRRVCDKCIRRVFTNACVDESSMPPRCCYPLNVADAVSVLTAEEVALYKAKYEEWATPNRVYCPVPTCSTFIPPRLFVGDAKSPVETQEKESQVEAIPDPFAVFGTGLKVKFQAPEPASSTETQLPVLSLSPPPRSIPCPQCSTPVCCSCKRLAHEGVTCPSNAGELDTELAAVLKKLRIKQCPKCRAGVRKMFGCNHISCRCGNQWCWRCWQPIETCNYEGCDVDDDDDDEDGEEGSEFNENDLDSGGRNWDDGEHFFGVEPVVQHRDPHDCEHSFSPAESGGRFDGTKACERCWSLVHPVHTAYVEIGDLLTLGHFSEQSNAPGNDSEGEAGSFFCNSCGLVLCSDCRKAEKISVGKKKNAARS</sequence>
<dbReference type="GO" id="GO:0061630">
    <property type="term" value="F:ubiquitin protein ligase activity"/>
    <property type="evidence" value="ECO:0007669"/>
    <property type="project" value="UniProtKB-EC"/>
</dbReference>
<evidence type="ECO:0000256" key="4">
    <source>
        <dbReference type="ARBA" id="ARBA00022723"/>
    </source>
</evidence>
<dbReference type="EC" id="2.3.2.31" evidence="2"/>
<feature type="region of interest" description="Disordered" evidence="9">
    <location>
        <begin position="379"/>
        <end position="400"/>
    </location>
</feature>
<evidence type="ECO:0000256" key="7">
    <source>
        <dbReference type="ARBA" id="ARBA00022786"/>
    </source>
</evidence>
<organism evidence="11 12">
    <name type="scientific">Polytolypa hystricis (strain UAMH7299)</name>
    <dbReference type="NCBI Taxonomy" id="1447883"/>
    <lineage>
        <taxon>Eukaryota</taxon>
        <taxon>Fungi</taxon>
        <taxon>Dikarya</taxon>
        <taxon>Ascomycota</taxon>
        <taxon>Pezizomycotina</taxon>
        <taxon>Eurotiomycetes</taxon>
        <taxon>Eurotiomycetidae</taxon>
        <taxon>Onygenales</taxon>
        <taxon>Onygenales incertae sedis</taxon>
        <taxon>Polytolypa</taxon>
    </lineage>
</organism>
<dbReference type="InterPro" id="IPR002867">
    <property type="entry name" value="IBR_dom"/>
</dbReference>
<gene>
    <name evidence="11" type="ORF">AJ80_03541</name>
</gene>
<dbReference type="Pfam" id="PF26200">
    <property type="entry name" value="Rcat_RNF216"/>
    <property type="match status" value="1"/>
</dbReference>
<keyword evidence="4" id="KW-0479">Metal-binding</keyword>
<evidence type="ECO:0000256" key="9">
    <source>
        <dbReference type="SAM" id="MobiDB-lite"/>
    </source>
</evidence>
<comment type="catalytic activity">
    <reaction evidence="1">
        <text>[E2 ubiquitin-conjugating enzyme]-S-ubiquitinyl-L-cysteine + [acceptor protein]-L-lysine = [E2 ubiquitin-conjugating enzyme]-L-cysteine + [acceptor protein]-N(6)-ubiquitinyl-L-lysine.</text>
        <dbReference type="EC" id="2.3.2.31"/>
    </reaction>
</comment>
<dbReference type="CDD" id="cd20335">
    <property type="entry name" value="BRcat_RBR"/>
    <property type="match status" value="1"/>
</dbReference>
<dbReference type="OrthoDB" id="10009520at2759"/>
<evidence type="ECO:0000256" key="8">
    <source>
        <dbReference type="ARBA" id="ARBA00022833"/>
    </source>
</evidence>
<accession>A0A2B7YFU6</accession>
<evidence type="ECO:0000313" key="11">
    <source>
        <dbReference type="EMBL" id="PGH20396.1"/>
    </source>
</evidence>
<keyword evidence="5" id="KW-0677">Repeat</keyword>
<name>A0A2B7YFU6_POLH7</name>
<dbReference type="PANTHER" id="PTHR11685">
    <property type="entry name" value="RBR FAMILY RING FINGER AND IBR DOMAIN-CONTAINING"/>
    <property type="match status" value="1"/>
</dbReference>
<dbReference type="CDD" id="cd22584">
    <property type="entry name" value="Rcat_RBR_unk"/>
    <property type="match status" value="1"/>
</dbReference>
<dbReference type="GO" id="GO:0016567">
    <property type="term" value="P:protein ubiquitination"/>
    <property type="evidence" value="ECO:0007669"/>
    <property type="project" value="InterPro"/>
</dbReference>
<evidence type="ECO:0000256" key="3">
    <source>
        <dbReference type="ARBA" id="ARBA00022679"/>
    </source>
</evidence>
<dbReference type="AlphaFoldDB" id="A0A2B7YFU6"/>
<feature type="compositionally biased region" description="Acidic residues" evidence="9">
    <location>
        <begin position="379"/>
        <end position="395"/>
    </location>
</feature>
<comment type="caution">
    <text evidence="11">The sequence shown here is derived from an EMBL/GenBank/DDBJ whole genome shotgun (WGS) entry which is preliminary data.</text>
</comment>
<feature type="domain" description="RING-type" evidence="10">
    <location>
        <begin position="126"/>
        <end position="377"/>
    </location>
</feature>
<dbReference type="Proteomes" id="UP000224634">
    <property type="component" value="Unassembled WGS sequence"/>
</dbReference>
<dbReference type="GO" id="GO:0008270">
    <property type="term" value="F:zinc ion binding"/>
    <property type="evidence" value="ECO:0007669"/>
    <property type="project" value="UniProtKB-KW"/>
</dbReference>
<protein>
    <recommendedName>
        <fullName evidence="2">RBR-type E3 ubiquitin transferase</fullName>
        <ecNumber evidence="2">2.3.2.31</ecNumber>
    </recommendedName>
</protein>
<evidence type="ECO:0000256" key="5">
    <source>
        <dbReference type="ARBA" id="ARBA00022737"/>
    </source>
</evidence>
<keyword evidence="6" id="KW-0863">Zinc-finger</keyword>
<evidence type="ECO:0000313" key="12">
    <source>
        <dbReference type="Proteomes" id="UP000224634"/>
    </source>
</evidence>
<keyword evidence="3" id="KW-0808">Transferase</keyword>
<feature type="region of interest" description="Disordered" evidence="9">
    <location>
        <begin position="1"/>
        <end position="123"/>
    </location>
</feature>
<evidence type="ECO:0000259" key="10">
    <source>
        <dbReference type="PROSITE" id="PS51873"/>
    </source>
</evidence>
<dbReference type="EMBL" id="PDNA01000040">
    <property type="protein sequence ID" value="PGH20396.1"/>
    <property type="molecule type" value="Genomic_DNA"/>
</dbReference>
<evidence type="ECO:0000256" key="6">
    <source>
        <dbReference type="ARBA" id="ARBA00022771"/>
    </source>
</evidence>
<evidence type="ECO:0000256" key="2">
    <source>
        <dbReference type="ARBA" id="ARBA00012251"/>
    </source>
</evidence>
<keyword evidence="8" id="KW-0862">Zinc</keyword>
<proteinExistence type="predicted"/>
<feature type="compositionally biased region" description="Low complexity" evidence="9">
    <location>
        <begin position="26"/>
        <end position="44"/>
    </location>
</feature>
<feature type="compositionally biased region" description="Low complexity" evidence="9">
    <location>
        <begin position="78"/>
        <end position="91"/>
    </location>
</feature>
<dbReference type="Gene3D" id="1.20.120.1750">
    <property type="match status" value="1"/>
</dbReference>
<dbReference type="Pfam" id="PF01485">
    <property type="entry name" value="IBR"/>
    <property type="match status" value="1"/>
</dbReference>
<feature type="compositionally biased region" description="Polar residues" evidence="9">
    <location>
        <begin position="45"/>
        <end position="77"/>
    </location>
</feature>
<dbReference type="STRING" id="1447883.A0A2B7YFU6"/>
<dbReference type="InterPro" id="IPR044066">
    <property type="entry name" value="TRIAD_supradom"/>
</dbReference>
<evidence type="ECO:0000256" key="1">
    <source>
        <dbReference type="ARBA" id="ARBA00001798"/>
    </source>
</evidence>